<dbReference type="AlphaFoldDB" id="A0A0A1SNL9"/>
<gene>
    <name evidence="7" type="ORF">VHEMI02082</name>
</gene>
<evidence type="ECO:0000256" key="1">
    <source>
        <dbReference type="ARBA" id="ARBA00004123"/>
    </source>
</evidence>
<keyword evidence="8" id="KW-1185">Reference proteome</keyword>
<dbReference type="STRING" id="1531966.A0A0A1SNL9"/>
<dbReference type="PANTHER" id="PTHR34105">
    <property type="entry name" value="PROLINE-, GLUTAMIC ACID- AND LEUCINE-RICH PROTEIN 1"/>
    <property type="match status" value="1"/>
</dbReference>
<evidence type="ECO:0000256" key="4">
    <source>
        <dbReference type="ARBA" id="ARBA00023242"/>
    </source>
</evidence>
<feature type="domain" description="Pre-rRNA-processing protein RIX1 N-terminal" evidence="6">
    <location>
        <begin position="9"/>
        <end position="217"/>
    </location>
</feature>
<reference evidence="7 8" key="1">
    <citation type="journal article" date="2015" name="Genome Announc.">
        <title>Draft Genome Sequence and Gene Annotation of the Entomopathogenic Fungus Verticillium hemipterigenum.</title>
        <authorList>
            <person name="Horn F."/>
            <person name="Habel A."/>
            <person name="Scharf D.H."/>
            <person name="Dworschak J."/>
            <person name="Brakhage A.A."/>
            <person name="Guthke R."/>
            <person name="Hertweck C."/>
            <person name="Linde J."/>
        </authorList>
    </citation>
    <scope>NUCLEOTIDE SEQUENCE [LARGE SCALE GENOMIC DNA]</scope>
</reference>
<evidence type="ECO:0000313" key="7">
    <source>
        <dbReference type="EMBL" id="CEJ81988.1"/>
    </source>
</evidence>
<dbReference type="InterPro" id="IPR016024">
    <property type="entry name" value="ARM-type_fold"/>
</dbReference>
<organism evidence="7 8">
    <name type="scientific">[Torrubiella] hemipterigena</name>
    <dbReference type="NCBI Taxonomy" id="1531966"/>
    <lineage>
        <taxon>Eukaryota</taxon>
        <taxon>Fungi</taxon>
        <taxon>Dikarya</taxon>
        <taxon>Ascomycota</taxon>
        <taxon>Pezizomycotina</taxon>
        <taxon>Sordariomycetes</taxon>
        <taxon>Hypocreomycetidae</taxon>
        <taxon>Hypocreales</taxon>
        <taxon>Clavicipitaceae</taxon>
        <taxon>Clavicipitaceae incertae sedis</taxon>
        <taxon>'Torrubiella' clade</taxon>
    </lineage>
</organism>
<evidence type="ECO:0000313" key="8">
    <source>
        <dbReference type="Proteomes" id="UP000039046"/>
    </source>
</evidence>
<dbReference type="InterPro" id="IPR012583">
    <property type="entry name" value="RIX1_N"/>
</dbReference>
<dbReference type="OrthoDB" id="20900at2759"/>
<feature type="compositionally biased region" description="Low complexity" evidence="5">
    <location>
        <begin position="715"/>
        <end position="724"/>
    </location>
</feature>
<feature type="region of interest" description="Disordered" evidence="5">
    <location>
        <begin position="627"/>
        <end position="647"/>
    </location>
</feature>
<evidence type="ECO:0000256" key="3">
    <source>
        <dbReference type="ARBA" id="ARBA00021502"/>
    </source>
</evidence>
<dbReference type="EMBL" id="CDHN01000001">
    <property type="protein sequence ID" value="CEJ81988.1"/>
    <property type="molecule type" value="Genomic_DNA"/>
</dbReference>
<dbReference type="PANTHER" id="PTHR34105:SF1">
    <property type="entry name" value="PROLINE-, GLUTAMIC ACID- AND LEUCINE-RICH PROTEIN 1"/>
    <property type="match status" value="1"/>
</dbReference>
<keyword evidence="4" id="KW-0539">Nucleus</keyword>
<dbReference type="HOGENOM" id="CLU_016392_0_0_1"/>
<dbReference type="GO" id="GO:0006364">
    <property type="term" value="P:rRNA processing"/>
    <property type="evidence" value="ECO:0007669"/>
    <property type="project" value="TreeGrafter"/>
</dbReference>
<feature type="region of interest" description="Disordered" evidence="5">
    <location>
        <begin position="688"/>
        <end position="745"/>
    </location>
</feature>
<accession>A0A0A1SNL9</accession>
<dbReference type="SUPFAM" id="SSF48371">
    <property type="entry name" value="ARM repeat"/>
    <property type="match status" value="1"/>
</dbReference>
<dbReference type="Proteomes" id="UP000039046">
    <property type="component" value="Unassembled WGS sequence"/>
</dbReference>
<feature type="compositionally biased region" description="Acidic residues" evidence="5">
    <location>
        <begin position="627"/>
        <end position="636"/>
    </location>
</feature>
<sequence length="745" mass="81377">MVSVSAPPDLKVLCRKLTSLSPPQLLRQLPTLSNHALRCKEVLSAPIEQKPKADASQTAALVHKLKTTITTLLNGRTREGRLVATCLIKSIVDVGGWETLRGTEPWVRCLISIVQKGDSPASKELAIVAITRIYVLINPFQTLVREIATPSLPGFITACVQLIKQKSPEQPLTTPVEVIETICEAFSTLIPLYPTTFRPFSSQIRNSLRPCVAPTSYDDRYVTKALSSASRKVVVSLHYVAAKSTGNDEWVKLQDDLLKELHQTADQVLRAVDESWQPTAGYDRSKAALDGEPRRIEAGLEYLPSWEGINAGAERLQGLFDYLGDSLSYATKATVSVPVGAMMDAICRICVITRLTPKTQTWEQAVETNPGVSRDEKEDLWSLMVSLHIAALRLILRLVQVLNKDMTPFIPDALDHLTRTFRSGISTPELRSIGYEVLNSILSVAGCTMSKHTIEMLDTIMAACCRDLQEDIGLLKQPEKAASSAKDKKTGLLANADLFLQTKTDIQEVAPSLETNHRNAAASLLTSLLSQIPQANLKPTLRGLLDKTAILTHNKDAMYASILNPYKDQRGRLYASILPYLSRQYPEDPNLEILRSNLRTSGAGANDMSAALNLLDEANDVDDKDDVMEEEGDAEQEEKTNGASDVQAVDLSAPRPNFETAAGDNPFAATAAESVKPNAFGAVVSDTAAKRKSEEVAGHPVAKRQDRETKPVSTDSAAEASNAAEESDSDDESVHLNMDLDDDDE</sequence>
<name>A0A0A1SNL9_9HYPO</name>
<evidence type="ECO:0000256" key="2">
    <source>
        <dbReference type="ARBA" id="ARBA00010511"/>
    </source>
</evidence>
<dbReference type="Pfam" id="PF08167">
    <property type="entry name" value="RIX1"/>
    <property type="match status" value="1"/>
</dbReference>
<comment type="similarity">
    <text evidence="2">Belongs to the RIX1/PELP1 family.</text>
</comment>
<feature type="compositionally biased region" description="Basic and acidic residues" evidence="5">
    <location>
        <begin position="688"/>
        <end position="710"/>
    </location>
</feature>
<evidence type="ECO:0000259" key="6">
    <source>
        <dbReference type="Pfam" id="PF08167"/>
    </source>
</evidence>
<dbReference type="Gene3D" id="1.25.10.10">
    <property type="entry name" value="Leucine-rich Repeat Variant"/>
    <property type="match status" value="1"/>
</dbReference>
<protein>
    <recommendedName>
        <fullName evidence="3">Pre-rRNA-processing protein RIX1</fullName>
    </recommendedName>
</protein>
<dbReference type="GO" id="GO:0005634">
    <property type="term" value="C:nucleus"/>
    <property type="evidence" value="ECO:0007669"/>
    <property type="project" value="UniProtKB-SubCell"/>
</dbReference>
<comment type="subcellular location">
    <subcellularLocation>
        <location evidence="1">Nucleus</location>
    </subcellularLocation>
</comment>
<evidence type="ECO:0000256" key="5">
    <source>
        <dbReference type="SAM" id="MobiDB-lite"/>
    </source>
</evidence>
<dbReference type="InterPro" id="IPR011989">
    <property type="entry name" value="ARM-like"/>
</dbReference>
<proteinExistence type="inferred from homology"/>